<dbReference type="Pfam" id="PF01370">
    <property type="entry name" value="Epimerase"/>
    <property type="match status" value="1"/>
</dbReference>
<dbReference type="NCBIfam" id="TIGR01179">
    <property type="entry name" value="galE"/>
    <property type="match status" value="1"/>
</dbReference>
<evidence type="ECO:0000256" key="8">
    <source>
        <dbReference type="ARBA" id="ARBA00023235"/>
    </source>
</evidence>
<dbReference type="InterPro" id="IPR036291">
    <property type="entry name" value="NAD(P)-bd_dom_sf"/>
</dbReference>
<dbReference type="CDD" id="cd05247">
    <property type="entry name" value="UDP_G4E_1_SDR_e"/>
    <property type="match status" value="1"/>
</dbReference>
<comment type="caution">
    <text evidence="12">The sequence shown here is derived from an EMBL/GenBank/DDBJ whole genome shotgun (WGS) entry which is preliminary data.</text>
</comment>
<dbReference type="PANTHER" id="PTHR43725:SF53">
    <property type="entry name" value="UDP-ARABINOSE 4-EPIMERASE 1"/>
    <property type="match status" value="1"/>
</dbReference>
<evidence type="ECO:0000259" key="11">
    <source>
        <dbReference type="Pfam" id="PF01370"/>
    </source>
</evidence>
<evidence type="ECO:0000256" key="4">
    <source>
        <dbReference type="ARBA" id="ARBA00007637"/>
    </source>
</evidence>
<feature type="domain" description="NAD-dependent epimerase/dehydratase" evidence="11">
    <location>
        <begin position="5"/>
        <end position="252"/>
    </location>
</feature>
<reference evidence="12 13" key="1">
    <citation type="submission" date="2019-09" db="EMBL/GenBank/DDBJ databases">
        <title>Parvibaculum sedimenti sp. nov., isolated from sediment.</title>
        <authorList>
            <person name="Wang Y."/>
        </authorList>
    </citation>
    <scope>NUCLEOTIDE SEQUENCE [LARGE SCALE GENOMIC DNA]</scope>
    <source>
        <strain evidence="12 13">HXT-9</strain>
    </source>
</reference>
<evidence type="ECO:0000256" key="9">
    <source>
        <dbReference type="ARBA" id="ARBA00023277"/>
    </source>
</evidence>
<comment type="similarity">
    <text evidence="4 10">Belongs to the NAD(P)-dependent epimerase/dehydratase family.</text>
</comment>
<dbReference type="GO" id="GO:0003978">
    <property type="term" value="F:UDP-glucose 4-epimerase activity"/>
    <property type="evidence" value="ECO:0007669"/>
    <property type="project" value="UniProtKB-UniRule"/>
</dbReference>
<dbReference type="InterPro" id="IPR005886">
    <property type="entry name" value="UDP_G4E"/>
</dbReference>
<dbReference type="GO" id="GO:0033499">
    <property type="term" value="P:galactose catabolic process via UDP-galactose, Leloir pathway"/>
    <property type="evidence" value="ECO:0007669"/>
    <property type="project" value="TreeGrafter"/>
</dbReference>
<evidence type="ECO:0000313" key="13">
    <source>
        <dbReference type="Proteomes" id="UP000468901"/>
    </source>
</evidence>
<evidence type="ECO:0000256" key="10">
    <source>
        <dbReference type="RuleBase" id="RU366046"/>
    </source>
</evidence>
<protein>
    <recommendedName>
        <fullName evidence="6 10">UDP-glucose 4-epimerase</fullName>
        <ecNumber evidence="5 10">5.1.3.2</ecNumber>
    </recommendedName>
</protein>
<name>A0A6N6VRP9_9HYPH</name>
<proteinExistence type="inferred from homology"/>
<evidence type="ECO:0000256" key="7">
    <source>
        <dbReference type="ARBA" id="ARBA00023027"/>
    </source>
</evidence>
<dbReference type="SUPFAM" id="SSF51735">
    <property type="entry name" value="NAD(P)-binding Rossmann-fold domains"/>
    <property type="match status" value="1"/>
</dbReference>
<dbReference type="Gene3D" id="3.40.50.720">
    <property type="entry name" value="NAD(P)-binding Rossmann-like Domain"/>
    <property type="match status" value="1"/>
</dbReference>
<dbReference type="InterPro" id="IPR001509">
    <property type="entry name" value="Epimerase_deHydtase"/>
</dbReference>
<dbReference type="Proteomes" id="UP000468901">
    <property type="component" value="Unassembled WGS sequence"/>
</dbReference>
<gene>
    <name evidence="12" type="primary">galE</name>
    <name evidence="12" type="ORF">F2P47_02450</name>
</gene>
<evidence type="ECO:0000256" key="3">
    <source>
        <dbReference type="ARBA" id="ARBA00004947"/>
    </source>
</evidence>
<keyword evidence="9 10" id="KW-0119">Carbohydrate metabolism</keyword>
<comment type="subunit">
    <text evidence="10">Homodimer.</text>
</comment>
<organism evidence="12 13">
    <name type="scientific">Parvibaculum sedimenti</name>
    <dbReference type="NCBI Taxonomy" id="2608632"/>
    <lineage>
        <taxon>Bacteria</taxon>
        <taxon>Pseudomonadati</taxon>
        <taxon>Pseudomonadota</taxon>
        <taxon>Alphaproteobacteria</taxon>
        <taxon>Hyphomicrobiales</taxon>
        <taxon>Parvibaculaceae</taxon>
        <taxon>Parvibaculum</taxon>
    </lineage>
</organism>
<evidence type="ECO:0000313" key="12">
    <source>
        <dbReference type="EMBL" id="KAB7742153.1"/>
    </source>
</evidence>
<evidence type="ECO:0000256" key="2">
    <source>
        <dbReference type="ARBA" id="ARBA00001911"/>
    </source>
</evidence>
<keyword evidence="7 10" id="KW-0520">NAD</keyword>
<evidence type="ECO:0000256" key="6">
    <source>
        <dbReference type="ARBA" id="ARBA00018569"/>
    </source>
</evidence>
<evidence type="ECO:0000256" key="1">
    <source>
        <dbReference type="ARBA" id="ARBA00000083"/>
    </source>
</evidence>
<dbReference type="EMBL" id="WESC01000002">
    <property type="protein sequence ID" value="KAB7742153.1"/>
    <property type="molecule type" value="Genomic_DNA"/>
</dbReference>
<dbReference type="PANTHER" id="PTHR43725">
    <property type="entry name" value="UDP-GLUCOSE 4-EPIMERASE"/>
    <property type="match status" value="1"/>
</dbReference>
<comment type="pathway">
    <text evidence="3 10">Carbohydrate metabolism; galactose metabolism.</text>
</comment>
<dbReference type="UniPathway" id="UPA00214"/>
<accession>A0A6N6VRP9</accession>
<keyword evidence="13" id="KW-1185">Reference proteome</keyword>
<evidence type="ECO:0000256" key="5">
    <source>
        <dbReference type="ARBA" id="ARBA00013189"/>
    </source>
</evidence>
<dbReference type="RefSeq" id="WP_152214575.1">
    <property type="nucleotide sequence ID" value="NZ_WESC01000002.1"/>
</dbReference>
<dbReference type="Gene3D" id="3.90.25.10">
    <property type="entry name" value="UDP-galactose 4-epimerase, domain 1"/>
    <property type="match status" value="1"/>
</dbReference>
<comment type="cofactor">
    <cofactor evidence="2 10">
        <name>NAD(+)</name>
        <dbReference type="ChEBI" id="CHEBI:57540"/>
    </cofactor>
</comment>
<sequence>MKKKILVVGGAGYIGSHMVLALQDEGHEVVVFDNLSRGHADAVNGARLVVGDLRAPQELAHCFAGQSFDLVMHFAALAYVGESVVQPDLYYQNNVLGTLNLLAAMRQHGVGKFVFSSTCATYGEPESVPIAEDHSQNPINPYGRSKLMVEQVLRDFGEAYGLQSVGLRYFNAAGCDREGRAGERHEPETHLIPLVLAEALRVKTGGNPAATMLEVYGTDFDTPDGSCVRDYIHVSDLCRAHLLAAERLLSGAVKHDRPAEFYNLANGNGFSVLDVIRTCEAVTGVPIRYRSARRRVGDPAVLVGDASLAGKILGWNAQYGDLSSIVQTAWDWMSRVPVGQTNEGQAHEVEP</sequence>
<dbReference type="EC" id="5.1.3.2" evidence="5 10"/>
<comment type="catalytic activity">
    <reaction evidence="1 10">
        <text>UDP-alpha-D-glucose = UDP-alpha-D-galactose</text>
        <dbReference type="Rhea" id="RHEA:22168"/>
        <dbReference type="ChEBI" id="CHEBI:58885"/>
        <dbReference type="ChEBI" id="CHEBI:66914"/>
        <dbReference type="EC" id="5.1.3.2"/>
    </reaction>
</comment>
<keyword evidence="8 10" id="KW-0413">Isomerase</keyword>
<dbReference type="AlphaFoldDB" id="A0A6N6VRP9"/>